<dbReference type="InterPro" id="IPR044068">
    <property type="entry name" value="CB"/>
</dbReference>
<comment type="similarity">
    <text evidence="1">Belongs to the 'phage' integrase family.</text>
</comment>
<accession>A0ABT1XSC8</accession>
<dbReference type="EMBL" id="JANKHH010000005">
    <property type="protein sequence ID" value="MCR2834127.1"/>
    <property type="molecule type" value="Genomic_DNA"/>
</dbReference>
<dbReference type="Proteomes" id="UP001206067">
    <property type="component" value="Unassembled WGS sequence"/>
</dbReference>
<evidence type="ECO:0000259" key="6">
    <source>
        <dbReference type="PROSITE" id="PS51900"/>
    </source>
</evidence>
<dbReference type="Gene3D" id="1.10.150.130">
    <property type="match status" value="1"/>
</dbReference>
<evidence type="ECO:0000256" key="5">
    <source>
        <dbReference type="PROSITE-ProRule" id="PRU01248"/>
    </source>
</evidence>
<dbReference type="PANTHER" id="PTHR30349:SF41">
    <property type="entry name" value="INTEGRASE_RECOMBINASE PROTEIN MJ0367-RELATED"/>
    <property type="match status" value="1"/>
</dbReference>
<keyword evidence="4" id="KW-0233">DNA recombination</keyword>
<keyword evidence="3 5" id="KW-0238">DNA-binding</keyword>
<evidence type="ECO:0000256" key="4">
    <source>
        <dbReference type="ARBA" id="ARBA00023172"/>
    </source>
</evidence>
<dbReference type="InterPro" id="IPR002104">
    <property type="entry name" value="Integrase_catalytic"/>
</dbReference>
<evidence type="ECO:0000256" key="3">
    <source>
        <dbReference type="ARBA" id="ARBA00023125"/>
    </source>
</evidence>
<gene>
    <name evidence="7" type="ORF">NSO95_09245</name>
</gene>
<evidence type="ECO:0000256" key="1">
    <source>
        <dbReference type="ARBA" id="ARBA00008857"/>
    </source>
</evidence>
<dbReference type="PANTHER" id="PTHR30349">
    <property type="entry name" value="PHAGE INTEGRASE-RELATED"/>
    <property type="match status" value="1"/>
</dbReference>
<keyword evidence="2" id="KW-0229">DNA integration</keyword>
<feature type="domain" description="Core-binding (CB)" evidence="6">
    <location>
        <begin position="59"/>
        <end position="171"/>
    </location>
</feature>
<protein>
    <submittedName>
        <fullName evidence="7">Site-specific integrase</fullName>
    </submittedName>
</protein>
<reference evidence="7 8" key="1">
    <citation type="submission" date="2022-08" db="EMBL/GenBank/DDBJ databases">
        <title>Polyphasic taxonomy analysis of Qipengyuania sp.RS5-5.</title>
        <authorList>
            <person name="Xamxidin M."/>
            <person name="Wu M."/>
        </authorList>
    </citation>
    <scope>NUCLEOTIDE SEQUENCE [LARGE SCALE GENOMIC DNA]</scope>
    <source>
        <strain evidence="7 8">RS5-5</strain>
    </source>
</reference>
<organism evidence="7 8">
    <name type="scientific">Parerythrobacter lacustris</name>
    <dbReference type="NCBI Taxonomy" id="2969984"/>
    <lineage>
        <taxon>Bacteria</taxon>
        <taxon>Pseudomonadati</taxon>
        <taxon>Pseudomonadota</taxon>
        <taxon>Alphaproteobacteria</taxon>
        <taxon>Sphingomonadales</taxon>
        <taxon>Erythrobacteraceae</taxon>
        <taxon>Parerythrobacter</taxon>
    </lineage>
</organism>
<dbReference type="InterPro" id="IPR011010">
    <property type="entry name" value="DNA_brk_join_enz"/>
</dbReference>
<dbReference type="SUPFAM" id="SSF56349">
    <property type="entry name" value="DNA breaking-rejoining enzymes"/>
    <property type="match status" value="1"/>
</dbReference>
<evidence type="ECO:0000313" key="8">
    <source>
        <dbReference type="Proteomes" id="UP001206067"/>
    </source>
</evidence>
<proteinExistence type="inferred from homology"/>
<evidence type="ECO:0000313" key="7">
    <source>
        <dbReference type="EMBL" id="MCR2834127.1"/>
    </source>
</evidence>
<dbReference type="InterPro" id="IPR010998">
    <property type="entry name" value="Integrase_recombinase_N"/>
</dbReference>
<evidence type="ECO:0000256" key="2">
    <source>
        <dbReference type="ARBA" id="ARBA00022908"/>
    </source>
</evidence>
<dbReference type="Pfam" id="PF00589">
    <property type="entry name" value="Phage_integrase"/>
    <property type="match status" value="1"/>
</dbReference>
<sequence length="425" mass="47385">MQIALRRLPLMTAALESEFERIRHDAGLTVDETILRPSGDDLRATLLPSRLEAQGSAAPPPLSLEQAYARYMDDPTHRWSPSTRQAYETTRKFAVGIIGGEVAIEALSRAHCRDYLDMLRYMPRNASKRFPKLSLKAASDLGREREDIELISAANANSHLANFSSFLNWAVNEEVIVRNPMRSLRLPDTVAKKDKRHPFSAQQLQAIFNAPLYRGCQDGERGYAKPGTERPRNARFWVPLIALHTGMRLNEICQLDTTDISEIEGVQCFVVSETSLVGETDKSLKTGASERLIPLHPSLIACGILAYVEAQRRAKRVKLFPDIDPGPRGKRAVAFSKWFTQFIRSCDAYQPRTSFHSFRHNFRDELRAARIDHDIAMVLGGWAIGGNSSIASENYGGGHGVGSLCDAITKLSFAKIDLSHIIDKG</sequence>
<dbReference type="Gene3D" id="1.10.443.10">
    <property type="entry name" value="Intergrase catalytic core"/>
    <property type="match status" value="1"/>
</dbReference>
<dbReference type="PROSITE" id="PS51900">
    <property type="entry name" value="CB"/>
    <property type="match status" value="1"/>
</dbReference>
<dbReference type="InterPro" id="IPR013762">
    <property type="entry name" value="Integrase-like_cat_sf"/>
</dbReference>
<comment type="caution">
    <text evidence="7">The sequence shown here is derived from an EMBL/GenBank/DDBJ whole genome shotgun (WGS) entry which is preliminary data.</text>
</comment>
<keyword evidence="8" id="KW-1185">Reference proteome</keyword>
<name>A0ABT1XSC8_9SPHN</name>
<dbReference type="CDD" id="cd01184">
    <property type="entry name" value="INT_C_like_1"/>
    <property type="match status" value="1"/>
</dbReference>
<dbReference type="InterPro" id="IPR050090">
    <property type="entry name" value="Tyrosine_recombinase_XerCD"/>
</dbReference>